<proteinExistence type="predicted"/>
<reference evidence="3" key="1">
    <citation type="submission" date="2019-01" db="EMBL/GenBank/DDBJ databases">
        <title>Colletotrichum abscissum LGMF1257.</title>
        <authorList>
            <person name="Baroncelli R."/>
        </authorList>
    </citation>
    <scope>NUCLEOTIDE SEQUENCE</scope>
    <source>
        <strain evidence="3">Ca142</strain>
    </source>
</reference>
<dbReference type="Gene3D" id="6.10.250.370">
    <property type="match status" value="1"/>
</dbReference>
<sequence length="632" mass="70758">MPPYYPDDSDFDVHEVIAVREDEGQLPEVIEQRLQLRARYSSPGLVCFRLFSAPNGMPTNTTTWLQIRANCIKSLKKTLYDKTGTSGPVPPYLETVRWLLHGMQSVACLQFQLHSEGKIDLVTPIDSDNENTPNGPVLDTRASLVSLAKASRFSVYFRHDILQRKTFATYQRAILGFPSLTERDKQAYECMVDVGRLYHGAGGKVDRPHDHEDSPSTKEHRNSPGPATPASCGSTLAFEDVPPERGSPPPYDECLSEEQSPKAMSDAAAIVAESFRRDYDCNYDRDPPGYGDADRWNDQSDSSQGVFPLGNADIHMQQLKRKRTRTTACAATTPTRDATHRNKSQRLPSADPDSLLMRVFEQQQQQQQQIEDLRQTVEELRERNAELEARCDDLEKKCSEVEDGQFESVEAVGNLDIAVDELQARCDTLEKQMPDVCDEMADLREKLLEDRREKLEEDKPESVKDSVMKQIRETVEAEFSQVGCRVLKAFQPSWVNEEIKMNTFAFKLAAIVLPTLNDILPKLKVANINSSHRRHGYVYARHIGAVAEVHDKGLPRVARVTIGDRASILLAHTPQLTHALVLPGPSWGPSWATPSPGARKRRPRVLSLPRPGQPETIAGIIDAALEEGSSDV</sequence>
<protein>
    <submittedName>
        <fullName evidence="3">Uncharacterized protein</fullName>
    </submittedName>
</protein>
<evidence type="ECO:0000256" key="1">
    <source>
        <dbReference type="SAM" id="Coils"/>
    </source>
</evidence>
<feature type="region of interest" description="Disordered" evidence="2">
    <location>
        <begin position="591"/>
        <end position="618"/>
    </location>
</feature>
<dbReference type="OrthoDB" id="4848716at2759"/>
<keyword evidence="1" id="KW-0175">Coiled coil</keyword>
<feature type="region of interest" description="Disordered" evidence="2">
    <location>
        <begin position="322"/>
        <end position="350"/>
    </location>
</feature>
<accession>A0A9P9X197</accession>
<keyword evidence="4" id="KW-1185">Reference proteome</keyword>
<gene>
    <name evidence="3" type="ORF">CABS02_14439</name>
</gene>
<evidence type="ECO:0000313" key="4">
    <source>
        <dbReference type="Proteomes" id="UP001056436"/>
    </source>
</evidence>
<dbReference type="AlphaFoldDB" id="A0A9P9X197"/>
<feature type="coiled-coil region" evidence="1">
    <location>
        <begin position="356"/>
        <end position="446"/>
    </location>
</feature>
<feature type="compositionally biased region" description="Low complexity" evidence="2">
    <location>
        <begin position="326"/>
        <end position="336"/>
    </location>
</feature>
<dbReference type="EMBL" id="SDAQ01000200">
    <property type="protein sequence ID" value="KAI3530636.1"/>
    <property type="molecule type" value="Genomic_DNA"/>
</dbReference>
<evidence type="ECO:0000313" key="3">
    <source>
        <dbReference type="EMBL" id="KAI3530636.1"/>
    </source>
</evidence>
<dbReference type="Proteomes" id="UP001056436">
    <property type="component" value="Unassembled WGS sequence"/>
</dbReference>
<feature type="compositionally biased region" description="Basic and acidic residues" evidence="2">
    <location>
        <begin position="204"/>
        <end position="222"/>
    </location>
</feature>
<organism evidence="3 4">
    <name type="scientific">Colletotrichum abscissum</name>
    <dbReference type="NCBI Taxonomy" id="1671311"/>
    <lineage>
        <taxon>Eukaryota</taxon>
        <taxon>Fungi</taxon>
        <taxon>Dikarya</taxon>
        <taxon>Ascomycota</taxon>
        <taxon>Pezizomycotina</taxon>
        <taxon>Sordariomycetes</taxon>
        <taxon>Hypocreomycetidae</taxon>
        <taxon>Glomerellales</taxon>
        <taxon>Glomerellaceae</taxon>
        <taxon>Colletotrichum</taxon>
        <taxon>Colletotrichum acutatum species complex</taxon>
    </lineage>
</organism>
<feature type="region of interest" description="Disordered" evidence="2">
    <location>
        <begin position="201"/>
        <end position="261"/>
    </location>
</feature>
<name>A0A9P9X197_9PEZI</name>
<evidence type="ECO:0000256" key="2">
    <source>
        <dbReference type="SAM" id="MobiDB-lite"/>
    </source>
</evidence>
<comment type="caution">
    <text evidence="3">The sequence shown here is derived from an EMBL/GenBank/DDBJ whole genome shotgun (WGS) entry which is preliminary data.</text>
</comment>